<accession>A0ABR5LVS4</accession>
<sequence>MLFSRCAFHGEIVYQKRVVCTKQAGGSPMAFTKSDLVKANSRAQRVLAAADFLPNESDEFPRD</sequence>
<keyword evidence="2" id="KW-1185">Reference proteome</keyword>
<protein>
    <submittedName>
        <fullName evidence="1">Uncharacterized protein</fullName>
    </submittedName>
</protein>
<organism evidence="1 2">
    <name type="scientific">Mycobacteroides immunogenum</name>
    <dbReference type="NCBI Taxonomy" id="83262"/>
    <lineage>
        <taxon>Bacteria</taxon>
        <taxon>Bacillati</taxon>
        <taxon>Actinomycetota</taxon>
        <taxon>Actinomycetes</taxon>
        <taxon>Mycobacteriales</taxon>
        <taxon>Mycobacteriaceae</taxon>
        <taxon>Mycobacteroides</taxon>
    </lineage>
</organism>
<dbReference type="EMBL" id="LJFS01000007">
    <property type="protein sequence ID" value="KPG35517.1"/>
    <property type="molecule type" value="Genomic_DNA"/>
</dbReference>
<evidence type="ECO:0000313" key="2">
    <source>
        <dbReference type="Proteomes" id="UP000037962"/>
    </source>
</evidence>
<evidence type="ECO:0000313" key="1">
    <source>
        <dbReference type="EMBL" id="KPG35517.1"/>
    </source>
</evidence>
<gene>
    <name evidence="1" type="ORF">AN912_07710</name>
</gene>
<dbReference type="Proteomes" id="UP000037962">
    <property type="component" value="Unassembled WGS sequence"/>
</dbReference>
<proteinExistence type="predicted"/>
<reference evidence="1 2" key="1">
    <citation type="submission" date="2015-09" db="EMBL/GenBank/DDBJ databases">
        <title>Genome Sequences of Mycobacterium immunogenum Isolates, Recuperated from a Chloraminated Drinking Water Distribution System Simulator Subjected to Episodes of Nitrification.</title>
        <authorList>
            <person name="Gomez-Alvarez V."/>
            <person name="Revetta R.P."/>
        </authorList>
    </citation>
    <scope>NUCLEOTIDE SEQUENCE [LARGE SCALE GENOMIC DNA]</scope>
    <source>
        <strain evidence="1 2">H076</strain>
    </source>
</reference>
<name>A0ABR5LVS4_9MYCO</name>
<comment type="caution">
    <text evidence="1">The sequence shown here is derived from an EMBL/GenBank/DDBJ whole genome shotgun (WGS) entry which is preliminary data.</text>
</comment>